<feature type="transmembrane region" description="Helical" evidence="1">
    <location>
        <begin position="1516"/>
        <end position="1537"/>
    </location>
</feature>
<feature type="transmembrane region" description="Helical" evidence="1">
    <location>
        <begin position="1431"/>
        <end position="1452"/>
    </location>
</feature>
<evidence type="ECO:0000256" key="1">
    <source>
        <dbReference type="SAM" id="Phobius"/>
    </source>
</evidence>
<dbReference type="OrthoDB" id="73272at2759"/>
<organism evidence="2 3">
    <name type="scientific">Thraustotheca clavata</name>
    <dbReference type="NCBI Taxonomy" id="74557"/>
    <lineage>
        <taxon>Eukaryota</taxon>
        <taxon>Sar</taxon>
        <taxon>Stramenopiles</taxon>
        <taxon>Oomycota</taxon>
        <taxon>Saprolegniomycetes</taxon>
        <taxon>Saprolegniales</taxon>
        <taxon>Achlyaceae</taxon>
        <taxon>Thraustotheca</taxon>
    </lineage>
</organism>
<sequence length="1718" mass="192993">MVQIKKQWTGPVYIVLSIACSVVYIELVKDSMMNDFFWPNMTPSGAQMYLTDVFSRNLVMKRKTKLDIFDPANAIIGAYDTPIASHRLWSSYPRYIVFTELTSLHDTIVGFRSFDAGYTFNLFTQYCWVDFDHRWEVAHTLKRQKRCYQRYQTNGAVYLEAIMRNIDWDVWSTAHSHNFMQGVGNFLIQSSEGQDWMSSVPNAFKSINSEVKYWTEKGIINYILQWQNCVQIGISESTAVVNVFGSYQPLTTYHIVRKTQVSKWTTFGLYPAFVSDLWAASTRNASLVRSSTNFFEEDKMGATYVYPHTNASVVIHDVLGPFFSIDTFFIAPSADLIDTIIAFDSVLLKSLQTNATLNKEFQELTTALWDPVPETWRQFDYQYFGGSPMCNIRASTKFVQPSFSFDDVCGQPKPMQITITPQSAAFAYNQIRTTAIATLNICRLCLMTSVLCMSMLNQLDKVSSTLVAPGTAVNLSHSDVEIIQFASLNSTSMILRQPLLNGSWSFFGYIGLYEWVYGHREVISFEGDAGLFLVLSEPLNSIPFTGALDLPNTTSKYLWIMAIATTVVLLAVALVTLILYLHGTALSSHHLLFFNVIAGPVWLGRSLMLLRSTTAIIVLSTSPIAFKSTMGIGRFDFEPRSLFYRLLLAREASWLTNVTSDVLLIFTHNIAQYQAPISNLIFGFTIICLESISPIRATAMVDRSCSRFNMDDELTCTGGVVHIGSLSRALLIVVLNFSSVTMGSVIAKLFFQNNTKPLNTTGINLLPAAALAYCHLEGNIWSIDASIACMSGLFRFDYGITQHVMDTKLWLLFNDNELSGTQTKVSPVEPIKSNIPTYISASKSQHRKKKLFLIAGLIYLMGTVAGSLSYIQLADVNFSNDFWWANFNSSGTLTFIANWYDQYRLFTPYLADVHLDSPSFADTADYSKDNTVVSYSPLYASMVNFHITNDIAIAIHGLRKTNGCLIPWVATQYCWLDFNRNYTMASTSQRQLRCEKYKTNGAVYLEAPLRNTEWSKFDYCWGTSFDIAIANDVHNLNWLSNVKSNSNSEAEEVSFWLNYNINTYTLQWQNYKAIGLIDTFSIGNALGLSYPINLQSTIGSINLDQGSSMKMYWTFARDLWAINMNDSGIFGLSLLRESNRFAYHNITPLDIYLKNYTLSSPLDLNLATFAKKIGPFGSIDMIHVPPPYSLLTLTRQILESLSIVMATNGTTSQHAFQSLPVVATMLPVPMPLKPHFVSGGSFLCGQIPVPLPAIYGMLLFYSSDASCGVQIGEVLFPHPNQIIFAAIAYKLTTEKIPIACSGEMSSPAACINLLQNVVNFTTTYMPITGYHTIIEETIQDVATVELMQYIINTSTNSRDLFHQSLIDEKDPSMTLFGWMYLYDWAVGIREVVQIDGDYATFSVISTFSVPTMFSIDAMEVPRNLAAYCRALCEYVSLILAVIAIVAGLYSILNQFTTEGFNLFETNRVGGLVWIGRPLLIVRSLTALAILSTATLELQLNGNMTFMASSRSDKSPFELFMTKLLAAGEVTWLLYIIQDLAMVFTKETTTFYAPISGMSMWLLSFCLSIAAPVTHVASLNRQCSISIMDYQVECSSGTLFIGSVSRFCTLIALTFVVSTVFYLYHRWRHSISRSIEKPSSLLSCGAQYLFDRSEWVDNGVYYIDYASAALTGLITIPRKSKLYIFDIKVWRILVIDREELLYSNCIHNSHLKKAIPLVY</sequence>
<dbReference type="EMBL" id="JNBS01000971">
    <property type="protein sequence ID" value="OQS03176.1"/>
    <property type="molecule type" value="Genomic_DNA"/>
</dbReference>
<keyword evidence="1" id="KW-0472">Membrane</keyword>
<name>A0A1V9ZYU7_9STRA</name>
<protein>
    <submittedName>
        <fullName evidence="2">Uncharacterized protein</fullName>
    </submittedName>
</protein>
<keyword evidence="3" id="KW-1185">Reference proteome</keyword>
<feature type="transmembrane region" description="Helical" evidence="1">
    <location>
        <begin position="851"/>
        <end position="871"/>
    </location>
</feature>
<keyword evidence="1" id="KW-1133">Transmembrane helix</keyword>
<feature type="transmembrane region" description="Helical" evidence="1">
    <location>
        <begin position="557"/>
        <end position="580"/>
    </location>
</feature>
<dbReference type="Proteomes" id="UP000243217">
    <property type="component" value="Unassembled WGS sequence"/>
</dbReference>
<accession>A0A1V9ZYU7</accession>
<feature type="transmembrane region" description="Helical" evidence="1">
    <location>
        <begin position="1557"/>
        <end position="1577"/>
    </location>
</feature>
<dbReference type="PROSITE" id="PS51257">
    <property type="entry name" value="PROKAR_LIPOPROTEIN"/>
    <property type="match status" value="1"/>
</dbReference>
<feature type="transmembrane region" description="Helical" evidence="1">
    <location>
        <begin position="729"/>
        <end position="751"/>
    </location>
</feature>
<gene>
    <name evidence="2" type="ORF">THRCLA_21221</name>
</gene>
<feature type="transmembrane region" description="Helical" evidence="1">
    <location>
        <begin position="1598"/>
        <end position="1623"/>
    </location>
</feature>
<feature type="transmembrane region" description="Helical" evidence="1">
    <location>
        <begin position="1472"/>
        <end position="1495"/>
    </location>
</feature>
<evidence type="ECO:0000313" key="3">
    <source>
        <dbReference type="Proteomes" id="UP000243217"/>
    </source>
</evidence>
<comment type="caution">
    <text evidence="2">The sequence shown here is derived from an EMBL/GenBank/DDBJ whole genome shotgun (WGS) entry which is preliminary data.</text>
</comment>
<feature type="transmembrane region" description="Helical" evidence="1">
    <location>
        <begin position="586"/>
        <end position="603"/>
    </location>
</feature>
<evidence type="ECO:0000313" key="2">
    <source>
        <dbReference type="EMBL" id="OQS03176.1"/>
    </source>
</evidence>
<keyword evidence="1" id="KW-0812">Transmembrane</keyword>
<reference evidence="2 3" key="1">
    <citation type="journal article" date="2014" name="Genome Biol. Evol.">
        <title>The secreted proteins of Achlya hypogyna and Thraustotheca clavata identify the ancestral oomycete secretome and reveal gene acquisitions by horizontal gene transfer.</title>
        <authorList>
            <person name="Misner I."/>
            <person name="Blouin N."/>
            <person name="Leonard G."/>
            <person name="Richards T.A."/>
            <person name="Lane C.E."/>
        </authorList>
    </citation>
    <scope>NUCLEOTIDE SEQUENCE [LARGE SCALE GENOMIC DNA]</scope>
    <source>
        <strain evidence="2 3">ATCC 34112</strain>
    </source>
</reference>
<feature type="transmembrane region" description="Helical" evidence="1">
    <location>
        <begin position="615"/>
        <end position="635"/>
    </location>
</feature>
<proteinExistence type="predicted"/>
<feature type="transmembrane region" description="Helical" evidence="1">
    <location>
        <begin position="12"/>
        <end position="28"/>
    </location>
</feature>